<evidence type="ECO:0000313" key="7">
    <source>
        <dbReference type="Proteomes" id="UP000015346"/>
    </source>
</evidence>
<keyword evidence="1 4" id="KW-0479">Metal-binding</keyword>
<dbReference type="SUPFAM" id="SSF51735">
    <property type="entry name" value="NAD(P)-binding Rossmann-fold domains"/>
    <property type="match status" value="1"/>
</dbReference>
<proteinExistence type="inferred from homology"/>
<keyword evidence="2 4" id="KW-0862">Zinc</keyword>
<evidence type="ECO:0000256" key="4">
    <source>
        <dbReference type="RuleBase" id="RU361277"/>
    </source>
</evidence>
<dbReference type="Gene3D" id="3.40.50.720">
    <property type="entry name" value="NAD(P)-binding Rossmann-like Domain"/>
    <property type="match status" value="1"/>
</dbReference>
<protein>
    <submittedName>
        <fullName evidence="6">Threonine dehydrogenase</fullName>
        <ecNumber evidence="6">1.1.1.14</ecNumber>
    </submittedName>
</protein>
<name>S9R2F7_9RHOB</name>
<evidence type="ECO:0000256" key="2">
    <source>
        <dbReference type="ARBA" id="ARBA00022833"/>
    </source>
</evidence>
<dbReference type="GO" id="GO:0008270">
    <property type="term" value="F:zinc ion binding"/>
    <property type="evidence" value="ECO:0007669"/>
    <property type="project" value="InterPro"/>
</dbReference>
<dbReference type="SMART" id="SM00829">
    <property type="entry name" value="PKS_ER"/>
    <property type="match status" value="1"/>
</dbReference>
<dbReference type="Proteomes" id="UP000015346">
    <property type="component" value="Unassembled WGS sequence"/>
</dbReference>
<evidence type="ECO:0000256" key="1">
    <source>
        <dbReference type="ARBA" id="ARBA00022723"/>
    </source>
</evidence>
<dbReference type="HOGENOM" id="CLU_026673_11_0_5"/>
<evidence type="ECO:0000256" key="3">
    <source>
        <dbReference type="ARBA" id="ARBA00023002"/>
    </source>
</evidence>
<dbReference type="STRING" id="1123069.ruthe_00880"/>
<dbReference type="Pfam" id="PF00107">
    <property type="entry name" value="ADH_zinc_N"/>
    <property type="match status" value="1"/>
</dbReference>
<keyword evidence="7" id="KW-1185">Reference proteome</keyword>
<dbReference type="EC" id="1.1.1.14" evidence="6"/>
<dbReference type="OrthoDB" id="9809185at2"/>
<organism evidence="6 7">
    <name type="scientific">Rubellimicrobium thermophilum DSM 16684</name>
    <dbReference type="NCBI Taxonomy" id="1123069"/>
    <lineage>
        <taxon>Bacteria</taxon>
        <taxon>Pseudomonadati</taxon>
        <taxon>Pseudomonadota</taxon>
        <taxon>Alphaproteobacteria</taxon>
        <taxon>Rhodobacterales</taxon>
        <taxon>Roseobacteraceae</taxon>
        <taxon>Rubellimicrobium</taxon>
    </lineage>
</organism>
<dbReference type="EMBL" id="AOLV01000010">
    <property type="protein sequence ID" value="EPX86072.1"/>
    <property type="molecule type" value="Genomic_DNA"/>
</dbReference>
<dbReference type="InterPro" id="IPR050129">
    <property type="entry name" value="Zn_alcohol_dh"/>
</dbReference>
<evidence type="ECO:0000313" key="6">
    <source>
        <dbReference type="EMBL" id="EPX86072.1"/>
    </source>
</evidence>
<feature type="domain" description="Enoyl reductase (ER)" evidence="5">
    <location>
        <begin position="5"/>
        <end position="327"/>
    </location>
</feature>
<dbReference type="Gene3D" id="3.90.180.10">
    <property type="entry name" value="Medium-chain alcohol dehydrogenases, catalytic domain"/>
    <property type="match status" value="1"/>
</dbReference>
<sequence>MRAGRLLSVGRFAVLDTPEPEPEPGEVLVRVAHAGICGTDRHLLKGEFPCRPPVTLGHEFSGEVVALGEGVSSHAIGDRVACDPNIACGGCAACLMGRVNLCERLVAVGVGRDGGFGELCAFPAHRALHLPAGLSLRDAALAEPLACCLHAIDIAAIQPGERVLVLGGGVIGLLCVQLARLAGGEVMLATRSPHRRRIAEDLGAETVADAAEARAAWPKGADCVLECAGVAETAREAPRLAARGGRAVILGVMPAGETVSWEPFDWLFREVSLRTAFLNPFTQGRALALLASGAVRAGPLVTREIGLDELPAVLSEVPGPSEVKVLVTA</sequence>
<gene>
    <name evidence="6" type="ORF">ruthe_00880</name>
</gene>
<dbReference type="InterPro" id="IPR013149">
    <property type="entry name" value="ADH-like_C"/>
</dbReference>
<dbReference type="RefSeq" id="WP_021096980.1">
    <property type="nucleotide sequence ID" value="NZ_KE557320.1"/>
</dbReference>
<reference evidence="6 7" key="1">
    <citation type="journal article" date="2013" name="Stand. Genomic Sci.">
        <title>Genome sequence of the reddish-pigmented Rubellimicrobium thermophilum type strain (DSM 16684(T)), a member of the Roseobacter clade.</title>
        <authorList>
            <person name="Fiebig A."/>
            <person name="Riedel T."/>
            <person name="Gronow S."/>
            <person name="Petersen J."/>
            <person name="Klenk H.P."/>
            <person name="Goker M."/>
        </authorList>
    </citation>
    <scope>NUCLEOTIDE SEQUENCE [LARGE SCALE GENOMIC DNA]</scope>
    <source>
        <strain evidence="6 7">DSM 16684</strain>
    </source>
</reference>
<dbReference type="CDD" id="cd08234">
    <property type="entry name" value="threonine_DH_like"/>
    <property type="match status" value="1"/>
</dbReference>
<comment type="similarity">
    <text evidence="4">Belongs to the zinc-containing alcohol dehydrogenase family.</text>
</comment>
<dbReference type="Pfam" id="PF08240">
    <property type="entry name" value="ADH_N"/>
    <property type="match status" value="1"/>
</dbReference>
<dbReference type="InterPro" id="IPR013154">
    <property type="entry name" value="ADH-like_N"/>
</dbReference>
<dbReference type="PROSITE" id="PS00059">
    <property type="entry name" value="ADH_ZINC"/>
    <property type="match status" value="1"/>
</dbReference>
<dbReference type="PANTHER" id="PTHR43401:SF2">
    <property type="entry name" value="L-THREONINE 3-DEHYDROGENASE"/>
    <property type="match status" value="1"/>
</dbReference>
<dbReference type="GO" id="GO:0003939">
    <property type="term" value="F:L-iditol 2-dehydrogenase (NAD+) activity"/>
    <property type="evidence" value="ECO:0007669"/>
    <property type="project" value="UniProtKB-EC"/>
</dbReference>
<accession>S9R2F7</accession>
<dbReference type="PANTHER" id="PTHR43401">
    <property type="entry name" value="L-THREONINE 3-DEHYDROGENASE"/>
    <property type="match status" value="1"/>
</dbReference>
<dbReference type="InterPro" id="IPR036291">
    <property type="entry name" value="NAD(P)-bd_dom_sf"/>
</dbReference>
<comment type="caution">
    <text evidence="6">The sequence shown here is derived from an EMBL/GenBank/DDBJ whole genome shotgun (WGS) entry which is preliminary data.</text>
</comment>
<evidence type="ECO:0000259" key="5">
    <source>
        <dbReference type="SMART" id="SM00829"/>
    </source>
</evidence>
<dbReference type="InterPro" id="IPR020843">
    <property type="entry name" value="ER"/>
</dbReference>
<dbReference type="SUPFAM" id="SSF50129">
    <property type="entry name" value="GroES-like"/>
    <property type="match status" value="1"/>
</dbReference>
<keyword evidence="3 6" id="KW-0560">Oxidoreductase</keyword>
<dbReference type="InterPro" id="IPR002328">
    <property type="entry name" value="ADH_Zn_CS"/>
</dbReference>
<dbReference type="AlphaFoldDB" id="S9R2F7"/>
<dbReference type="InterPro" id="IPR011032">
    <property type="entry name" value="GroES-like_sf"/>
</dbReference>
<comment type="cofactor">
    <cofactor evidence="4">
        <name>Zn(2+)</name>
        <dbReference type="ChEBI" id="CHEBI:29105"/>
    </cofactor>
</comment>